<feature type="compositionally biased region" description="Polar residues" evidence="1">
    <location>
        <begin position="17"/>
        <end position="32"/>
    </location>
</feature>
<dbReference type="AlphaFoldDB" id="A0A655FEA4"/>
<reference evidence="4 5" key="1">
    <citation type="submission" date="2015-03" db="EMBL/GenBank/DDBJ databases">
        <authorList>
            <consortium name="Pathogen Informatics"/>
        </authorList>
    </citation>
    <scope>NUCLEOTIDE SEQUENCE [LARGE SCALE GENOMIC DNA]</scope>
    <source>
        <strain evidence="2 5">D00501624</strain>
        <strain evidence="4">N09902308</strain>
    </source>
</reference>
<dbReference type="Proteomes" id="UP000039021">
    <property type="component" value="Unassembled WGS sequence"/>
</dbReference>
<evidence type="ECO:0000313" key="4">
    <source>
        <dbReference type="Proteomes" id="UP000039021"/>
    </source>
</evidence>
<evidence type="ECO:0000313" key="5">
    <source>
        <dbReference type="Proteomes" id="UP000039217"/>
    </source>
</evidence>
<feature type="region of interest" description="Disordered" evidence="1">
    <location>
        <begin position="17"/>
        <end position="69"/>
    </location>
</feature>
<reference evidence="3" key="2">
    <citation type="submission" date="2015-03" db="EMBL/GenBank/DDBJ databases">
        <authorList>
            <consortium name="Pathogen Informatics"/>
            <person name="Murphy D."/>
        </authorList>
    </citation>
    <scope>NUCLEOTIDE SEQUENCE</scope>
    <source>
        <strain evidence="3">N09902308</strain>
    </source>
</reference>
<evidence type="ECO:0000256" key="1">
    <source>
        <dbReference type="SAM" id="MobiDB-lite"/>
    </source>
</evidence>
<proteinExistence type="predicted"/>
<dbReference type="EMBL" id="CQQC01001120">
    <property type="protein sequence ID" value="CNV65753.1"/>
    <property type="molecule type" value="Genomic_DNA"/>
</dbReference>
<sequence>MATTAGVTVADSTDATAVRSATSAIAEDSTSIRWRADSTEREGRPSAPASAPGTSGMGTGGPIASAVNVPDISDINVDGNRQCG</sequence>
<evidence type="ECO:0000313" key="2">
    <source>
        <dbReference type="EMBL" id="CNV65753.1"/>
    </source>
</evidence>
<gene>
    <name evidence="2" type="ORF">ERS007661_02884</name>
    <name evidence="3" type="ORF">ERS007739_01756</name>
</gene>
<accession>A0A655FEA4</accession>
<organism evidence="2 5">
    <name type="scientific">Mycobacterium tuberculosis</name>
    <dbReference type="NCBI Taxonomy" id="1773"/>
    <lineage>
        <taxon>Bacteria</taxon>
        <taxon>Bacillati</taxon>
        <taxon>Actinomycetota</taxon>
        <taxon>Actinomycetes</taxon>
        <taxon>Mycobacteriales</taxon>
        <taxon>Mycobacteriaceae</taxon>
        <taxon>Mycobacterium</taxon>
        <taxon>Mycobacterium tuberculosis complex</taxon>
    </lineage>
</organism>
<protein>
    <submittedName>
        <fullName evidence="2">Uncharacterized protein</fullName>
    </submittedName>
</protein>
<name>A0A655FEA4_MYCTX</name>
<feature type="compositionally biased region" description="Basic and acidic residues" evidence="1">
    <location>
        <begin position="34"/>
        <end position="44"/>
    </location>
</feature>
<dbReference type="EMBL" id="CSBK01000725">
    <property type="protein sequence ID" value="COX81637.1"/>
    <property type="molecule type" value="Genomic_DNA"/>
</dbReference>
<dbReference type="Proteomes" id="UP000039217">
    <property type="component" value="Unassembled WGS sequence"/>
</dbReference>
<evidence type="ECO:0000313" key="3">
    <source>
        <dbReference type="EMBL" id="COX81637.1"/>
    </source>
</evidence>